<proteinExistence type="predicted"/>
<feature type="compositionally biased region" description="Polar residues" evidence="1">
    <location>
        <begin position="111"/>
        <end position="122"/>
    </location>
</feature>
<feature type="region of interest" description="Disordered" evidence="1">
    <location>
        <begin position="36"/>
        <end position="177"/>
    </location>
</feature>
<dbReference type="Proteomes" id="UP001175001">
    <property type="component" value="Unassembled WGS sequence"/>
</dbReference>
<name>A0AA40D471_9PEZI</name>
<evidence type="ECO:0000256" key="1">
    <source>
        <dbReference type="SAM" id="MobiDB-lite"/>
    </source>
</evidence>
<keyword evidence="3" id="KW-1185">Reference proteome</keyword>
<evidence type="ECO:0000313" key="2">
    <source>
        <dbReference type="EMBL" id="KAK0661087.1"/>
    </source>
</evidence>
<protein>
    <submittedName>
        <fullName evidence="2">Uncharacterized protein</fullName>
    </submittedName>
</protein>
<accession>A0AA40D471</accession>
<reference evidence="2" key="1">
    <citation type="submission" date="2023-06" db="EMBL/GenBank/DDBJ databases">
        <title>Multi-omics analyses reveal the molecular pathogenesis toolkit of Lasiodiplodia hormozganensis, a cross-kingdom pathogen.</title>
        <authorList>
            <person name="Felix C."/>
            <person name="Meneses R."/>
            <person name="Goncalves M.F.M."/>
            <person name="Tilleman L."/>
            <person name="Duarte A.S."/>
            <person name="Jorrin-Novo J.V."/>
            <person name="Van De Peer Y."/>
            <person name="Deforce D."/>
            <person name="Van Nieuwerburgh F."/>
            <person name="Esteves A.C."/>
            <person name="Alves A."/>
        </authorList>
    </citation>
    <scope>NUCLEOTIDE SEQUENCE</scope>
    <source>
        <strain evidence="2">CBS 339.90</strain>
    </source>
</reference>
<feature type="compositionally biased region" description="Low complexity" evidence="1">
    <location>
        <begin position="54"/>
        <end position="68"/>
    </location>
</feature>
<gene>
    <name evidence="2" type="ORF">DIS24_g2857</name>
</gene>
<organism evidence="2 3">
    <name type="scientific">Lasiodiplodia hormozganensis</name>
    <dbReference type="NCBI Taxonomy" id="869390"/>
    <lineage>
        <taxon>Eukaryota</taxon>
        <taxon>Fungi</taxon>
        <taxon>Dikarya</taxon>
        <taxon>Ascomycota</taxon>
        <taxon>Pezizomycotina</taxon>
        <taxon>Dothideomycetes</taxon>
        <taxon>Dothideomycetes incertae sedis</taxon>
        <taxon>Botryosphaeriales</taxon>
        <taxon>Botryosphaeriaceae</taxon>
        <taxon>Lasiodiplodia</taxon>
    </lineage>
</organism>
<dbReference type="EMBL" id="JAUJDW010000009">
    <property type="protein sequence ID" value="KAK0661087.1"/>
    <property type="molecule type" value="Genomic_DNA"/>
</dbReference>
<dbReference type="AlphaFoldDB" id="A0AA40D471"/>
<evidence type="ECO:0000313" key="3">
    <source>
        <dbReference type="Proteomes" id="UP001175001"/>
    </source>
</evidence>
<comment type="caution">
    <text evidence="2">The sequence shown here is derived from an EMBL/GenBank/DDBJ whole genome shotgun (WGS) entry which is preliminary data.</text>
</comment>
<sequence length="378" mass="40473">MHLRRCRGVASAALTRTRSHDVAALQHAVRSFHISARRNDESSGSSNEPAPGNSARARSQAAGARIQSLPRDASQMRVVGLAGGSFPSGQGRIITPSRNNDSASGPRILTPRTTPRIQTRVTSRPGGLPNRFQAAGGARKPGGFRGPAARRQDRQRRQRGAQNKDDNESNTGSDQLSDTMLRYLLELKAKRRAVKTYTPRDTTKEELVSQSALSASLGQPGGAPALLDARLRALADRAELDTPIPIFAQARRLVRGQFVKFTSDAEREAVMALVADEQARIAQKLSVKKGEEIAPKPIEFAELDGAAKKATTDAVVGGAYNVRARAVEPSTEEPSSTSRDVASRMLDLNGSYVGADAGKFLGKLDAILGLIPASQKQQ</sequence>